<dbReference type="Proteomes" id="UP001388366">
    <property type="component" value="Unassembled WGS sequence"/>
</dbReference>
<evidence type="ECO:0000313" key="3">
    <source>
        <dbReference type="Proteomes" id="UP001388366"/>
    </source>
</evidence>
<feature type="transmembrane region" description="Helical" evidence="1">
    <location>
        <begin position="259"/>
        <end position="284"/>
    </location>
</feature>
<keyword evidence="1" id="KW-0472">Membrane</keyword>
<accession>A0ABU9TZA1</accession>
<reference evidence="2 3" key="1">
    <citation type="submission" date="2024-03" db="EMBL/GenBank/DDBJ databases">
        <title>Community enrichment and isolation of bacterial strains for fucoidan degradation.</title>
        <authorList>
            <person name="Sichert A."/>
        </authorList>
    </citation>
    <scope>NUCLEOTIDE SEQUENCE [LARGE SCALE GENOMIC DNA]</scope>
    <source>
        <strain evidence="2 3">AS81</strain>
    </source>
</reference>
<evidence type="ECO:0000313" key="2">
    <source>
        <dbReference type="EMBL" id="MEM5550117.1"/>
    </source>
</evidence>
<name>A0ABU9TZA1_9GAMM</name>
<gene>
    <name evidence="2" type="ORF">WNY63_05160</name>
</gene>
<proteinExistence type="predicted"/>
<comment type="caution">
    <text evidence="2">The sequence shown here is derived from an EMBL/GenBank/DDBJ whole genome shotgun (WGS) entry which is preliminary data.</text>
</comment>
<dbReference type="EMBL" id="JBBMQU010000006">
    <property type="protein sequence ID" value="MEM5550117.1"/>
    <property type="molecule type" value="Genomic_DNA"/>
</dbReference>
<sequence>MFFEDKENSQKLAQASSSLTFEDYDGFKSIFDLPGVNELYFKMLKDVIITINCIQEKPSHWDKLFQLSIESFGSEFIEKLNLISGELINDGKLKNKGQPYLSHIESLYLHCLYFTYEADFNSNSNDNLRFHSLYPVMSNVETMLKDERLSNNVRDKINKTLSFAPYNLLKKLYHSADMKNLVNFDEMHNDVNILMTKIDNKSNEVDKKISDFQTELEEKETIVTSLKETLDKQKIAFNFVGLYDGFNQLLRTKIKESRVLLGLLVVMGCMMIIPLLCTIFGWLPDNILKAEEPISHLLKLVPFISLEILLIYFFRVILQNYKSVKGQILQIELRQTLCQFIQNYADYSKEIRTNDSHPLEKFENLIFSGIISDAENLPSTFDGMDQIGKLFSTLKGKG</sequence>
<organism evidence="2 3">
    <name type="scientific">Pseudoalteromonas neustonica</name>
    <dbReference type="NCBI Taxonomy" id="1840331"/>
    <lineage>
        <taxon>Bacteria</taxon>
        <taxon>Pseudomonadati</taxon>
        <taxon>Pseudomonadota</taxon>
        <taxon>Gammaproteobacteria</taxon>
        <taxon>Alteromonadales</taxon>
        <taxon>Pseudoalteromonadaceae</taxon>
        <taxon>Pseudoalteromonas</taxon>
    </lineage>
</organism>
<evidence type="ECO:0000256" key="1">
    <source>
        <dbReference type="SAM" id="Phobius"/>
    </source>
</evidence>
<feature type="transmembrane region" description="Helical" evidence="1">
    <location>
        <begin position="296"/>
        <end position="318"/>
    </location>
</feature>
<keyword evidence="1" id="KW-1133">Transmembrane helix</keyword>
<protein>
    <submittedName>
        <fullName evidence="2">Uncharacterized protein</fullName>
    </submittedName>
</protein>
<keyword evidence="3" id="KW-1185">Reference proteome</keyword>
<keyword evidence="1" id="KW-0812">Transmembrane</keyword>
<dbReference type="RefSeq" id="WP_342883435.1">
    <property type="nucleotide sequence ID" value="NZ_JBBMQU010000006.1"/>
</dbReference>